<dbReference type="EMBL" id="CP011213">
    <property type="protein sequence ID" value="AKM82200.1"/>
    <property type="molecule type" value="Genomic_DNA"/>
</dbReference>
<dbReference type="Pfam" id="PF02348">
    <property type="entry name" value="CTP_transf_3"/>
    <property type="match status" value="1"/>
</dbReference>
<keyword evidence="1" id="KW-0808">Transferase</keyword>
<accession>A0A0G4B3Q4</accession>
<organism evidence="1 2">
    <name type="scientific">Berkelbacteria bacterium GW2011_GWE1_39_12</name>
    <dbReference type="NCBI Taxonomy" id="1618337"/>
    <lineage>
        <taxon>Bacteria</taxon>
        <taxon>Candidatus Berkelbacteria</taxon>
    </lineage>
</organism>
<dbReference type="InterPro" id="IPR003329">
    <property type="entry name" value="Cytidylyl_trans"/>
</dbReference>
<dbReference type="CDD" id="cd02513">
    <property type="entry name" value="CMP-NeuAc_Synthase"/>
    <property type="match status" value="1"/>
</dbReference>
<gene>
    <name evidence="1" type="ORF">UT28_C0001G0394</name>
</gene>
<dbReference type="STRING" id="1618337.UT28_C0001G0394"/>
<dbReference type="KEGG" id="bbgw:UT28_C0001G0394"/>
<sequence length="233" mass="26788">MKQKNLAIIPARGGSKRIPKKNIKKFFGKPIIEYSIEAALKSGKFSEVMVSTDDPKIARIAKKAGASVPFLRSTSTAQDKTPISHAVVEVLNEYAKQGKEFDNFCCLFATAPLVSVEDIKKAMQILSKEKKTSSVFTVVKYDYPIQRSFKIKNGWLKMLWRRHISTRSQDLEPIYHDAGQFYCLKTKRFLKEKQFFSKKSQALVLPETRVQDIDTLEDWEIAEIKFKMLKKKK</sequence>
<dbReference type="Gene3D" id="3.90.550.10">
    <property type="entry name" value="Spore Coat Polysaccharide Biosynthesis Protein SpsA, Chain A"/>
    <property type="match status" value="1"/>
</dbReference>
<dbReference type="GO" id="GO:0008781">
    <property type="term" value="F:N-acylneuraminate cytidylyltransferase activity"/>
    <property type="evidence" value="ECO:0007669"/>
    <property type="project" value="UniProtKB-EC"/>
</dbReference>
<dbReference type="Proteomes" id="UP000035648">
    <property type="component" value="Chromosome"/>
</dbReference>
<evidence type="ECO:0000313" key="1">
    <source>
        <dbReference type="EMBL" id="AKM82200.1"/>
    </source>
</evidence>
<evidence type="ECO:0000313" key="2">
    <source>
        <dbReference type="Proteomes" id="UP000035648"/>
    </source>
</evidence>
<dbReference type="NCBIfam" id="TIGR03584">
    <property type="entry name" value="PseF"/>
    <property type="match status" value="1"/>
</dbReference>
<name>A0A0G4B3Q4_9BACT</name>
<proteinExistence type="predicted"/>
<dbReference type="AlphaFoldDB" id="A0A0G4B3Q4"/>
<dbReference type="SUPFAM" id="SSF53448">
    <property type="entry name" value="Nucleotide-diphospho-sugar transferases"/>
    <property type="match status" value="1"/>
</dbReference>
<reference evidence="1 2" key="1">
    <citation type="journal article" date="2015" name="Nature">
        <title>rRNA introns, odd ribosomes, and small enigmatic genomes across a large radiation of phyla.</title>
        <authorList>
            <person name="Brown C.T."/>
            <person name="Hug L.A."/>
            <person name="Thomas B.C."/>
            <person name="Sharon I."/>
            <person name="Castelle C.J."/>
            <person name="Singh A."/>
            <person name="Wilkins M.J."/>
            <person name="Williams K.H."/>
            <person name="Banfield J.F."/>
        </authorList>
    </citation>
    <scope>NUCLEOTIDE SEQUENCE [LARGE SCALE GENOMIC DNA]</scope>
</reference>
<dbReference type="InterPro" id="IPR050793">
    <property type="entry name" value="CMP-NeuNAc_synthase"/>
</dbReference>
<dbReference type="InterPro" id="IPR029044">
    <property type="entry name" value="Nucleotide-diphossugar_trans"/>
</dbReference>
<keyword evidence="1" id="KW-0548">Nucleotidyltransferase</keyword>
<dbReference type="PATRIC" id="fig|1618337.4.peg.391"/>
<dbReference type="EC" id="2.7.7.43" evidence="1"/>
<dbReference type="PANTHER" id="PTHR21485">
    <property type="entry name" value="HAD SUPERFAMILY MEMBERS CMAS AND KDSC"/>
    <property type="match status" value="1"/>
</dbReference>
<dbReference type="InterPro" id="IPR020039">
    <property type="entry name" value="PseF"/>
</dbReference>
<protein>
    <submittedName>
        <fullName evidence="1">Pseudaminic acid CMP-transferase, N-acylneuraminate cytidylyltransferase</fullName>
        <ecNumber evidence="1">2.7.7.43</ecNumber>
    </submittedName>
</protein>
<dbReference type="PANTHER" id="PTHR21485:SF6">
    <property type="entry name" value="N-ACYLNEURAMINATE CYTIDYLYLTRANSFERASE-RELATED"/>
    <property type="match status" value="1"/>
</dbReference>